<evidence type="ECO:0000313" key="2">
    <source>
        <dbReference type="EMBL" id="KAK9163759.1"/>
    </source>
</evidence>
<dbReference type="EMBL" id="JBBNAF010000002">
    <property type="protein sequence ID" value="KAK9163759.1"/>
    <property type="molecule type" value="Genomic_DNA"/>
</dbReference>
<feature type="compositionally biased region" description="Polar residues" evidence="1">
    <location>
        <begin position="34"/>
        <end position="49"/>
    </location>
</feature>
<comment type="caution">
    <text evidence="2">The sequence shown here is derived from an EMBL/GenBank/DDBJ whole genome shotgun (WGS) entry which is preliminary data.</text>
</comment>
<reference evidence="2 3" key="1">
    <citation type="submission" date="2024-01" db="EMBL/GenBank/DDBJ databases">
        <title>Genome assemblies of Stephania.</title>
        <authorList>
            <person name="Yang L."/>
        </authorList>
    </citation>
    <scope>NUCLEOTIDE SEQUENCE [LARGE SCALE GENOMIC DNA]</scope>
    <source>
        <strain evidence="2">YNDBR</strain>
        <tissue evidence="2">Leaf</tissue>
    </source>
</reference>
<protein>
    <submittedName>
        <fullName evidence="2">Uncharacterized protein</fullName>
    </submittedName>
</protein>
<name>A0AAP0L6T0_9MAGN</name>
<evidence type="ECO:0000256" key="1">
    <source>
        <dbReference type="SAM" id="MobiDB-lite"/>
    </source>
</evidence>
<organism evidence="2 3">
    <name type="scientific">Stephania yunnanensis</name>
    <dbReference type="NCBI Taxonomy" id="152371"/>
    <lineage>
        <taxon>Eukaryota</taxon>
        <taxon>Viridiplantae</taxon>
        <taxon>Streptophyta</taxon>
        <taxon>Embryophyta</taxon>
        <taxon>Tracheophyta</taxon>
        <taxon>Spermatophyta</taxon>
        <taxon>Magnoliopsida</taxon>
        <taxon>Ranunculales</taxon>
        <taxon>Menispermaceae</taxon>
        <taxon>Menispermoideae</taxon>
        <taxon>Cissampelideae</taxon>
        <taxon>Stephania</taxon>
    </lineage>
</organism>
<dbReference type="AlphaFoldDB" id="A0AAP0L6T0"/>
<gene>
    <name evidence="2" type="ORF">Syun_004661</name>
</gene>
<proteinExistence type="predicted"/>
<dbReference type="Proteomes" id="UP001420932">
    <property type="component" value="Unassembled WGS sequence"/>
</dbReference>
<accession>A0AAP0L6T0</accession>
<feature type="region of interest" description="Disordered" evidence="1">
    <location>
        <begin position="34"/>
        <end position="56"/>
    </location>
</feature>
<evidence type="ECO:0000313" key="3">
    <source>
        <dbReference type="Proteomes" id="UP001420932"/>
    </source>
</evidence>
<sequence length="56" mass="6097">MAMDSALQRVLLLFRARWSPSGSTIPLKIVASATTHTSYPASPPRSLSPQAEDKRT</sequence>
<keyword evidence="3" id="KW-1185">Reference proteome</keyword>